<evidence type="ECO:0000256" key="1">
    <source>
        <dbReference type="SAM" id="MobiDB-lite"/>
    </source>
</evidence>
<evidence type="ECO:0000259" key="2">
    <source>
        <dbReference type="Pfam" id="PF14525"/>
    </source>
</evidence>
<dbReference type="InterPro" id="IPR035418">
    <property type="entry name" value="AraC-bd_2"/>
</dbReference>
<dbReference type="Proteomes" id="UP000199013">
    <property type="component" value="Unassembled WGS sequence"/>
</dbReference>
<dbReference type="GO" id="GO:0003677">
    <property type="term" value="F:DNA binding"/>
    <property type="evidence" value="ECO:0007669"/>
    <property type="project" value="UniProtKB-KW"/>
</dbReference>
<feature type="region of interest" description="Disordered" evidence="1">
    <location>
        <begin position="141"/>
        <end position="178"/>
    </location>
</feature>
<dbReference type="EMBL" id="FLUV01000201">
    <property type="protein sequence ID" value="SBW18085.1"/>
    <property type="molecule type" value="Genomic_DNA"/>
</dbReference>
<name>A0A1C3NTP2_9ACTN</name>
<protein>
    <submittedName>
        <fullName evidence="3">DNA-binding domain-containing protein, AraC-type</fullName>
    </submittedName>
</protein>
<organism evidence="3 4">
    <name type="scientific">Candidatus Protofrankia californiensis</name>
    <dbReference type="NCBI Taxonomy" id="1839754"/>
    <lineage>
        <taxon>Bacteria</taxon>
        <taxon>Bacillati</taxon>
        <taxon>Actinomycetota</taxon>
        <taxon>Actinomycetes</taxon>
        <taxon>Frankiales</taxon>
        <taxon>Frankiaceae</taxon>
        <taxon>Protofrankia</taxon>
    </lineage>
</organism>
<dbReference type="AlphaFoldDB" id="A0A1C3NTP2"/>
<feature type="domain" description="Transcription regulator HTH AraC- type ligand binding" evidence="2">
    <location>
        <begin position="2"/>
        <end position="151"/>
    </location>
</feature>
<keyword evidence="4" id="KW-1185">Reference proteome</keyword>
<proteinExistence type="predicted"/>
<dbReference type="Pfam" id="PF14525">
    <property type="entry name" value="AraC_binding_2"/>
    <property type="match status" value="1"/>
</dbReference>
<evidence type="ECO:0000313" key="3">
    <source>
        <dbReference type="EMBL" id="SBW18085.1"/>
    </source>
</evidence>
<keyword evidence="3" id="KW-0238">DNA-binding</keyword>
<evidence type="ECO:0000313" key="4">
    <source>
        <dbReference type="Proteomes" id="UP000199013"/>
    </source>
</evidence>
<sequence>MRLDSERAANFRAHQRLIGLGAVSVWPATFEQLVFLRTPRLIRQSDPEVYHVSLMLRGEAVASWGRQENSYRPFDFHTNDSSRPYEIWTGQGPISSVGIEVPKALLPLPGSRVDQVIGRHMSGREGIGALLTQFLTRLAADTGPGQANPSTRRKPTWSGSSSTTSPTVTATVTANRSP</sequence>
<reference evidence="4" key="1">
    <citation type="submission" date="2016-02" db="EMBL/GenBank/DDBJ databases">
        <authorList>
            <person name="Wibberg D."/>
        </authorList>
    </citation>
    <scope>NUCLEOTIDE SEQUENCE [LARGE SCALE GENOMIC DNA]</scope>
</reference>
<feature type="compositionally biased region" description="Low complexity" evidence="1">
    <location>
        <begin position="156"/>
        <end position="178"/>
    </location>
</feature>
<accession>A0A1C3NTP2</accession>
<gene>
    <name evidence="3" type="ORF">FDG2_0507</name>
</gene>